<gene>
    <name evidence="2" type="ORF">K432DRAFT_331697</name>
</gene>
<accession>A0A8E2E7K4</accession>
<evidence type="ECO:0000256" key="1">
    <source>
        <dbReference type="SAM" id="MobiDB-lite"/>
    </source>
</evidence>
<proteinExistence type="predicted"/>
<reference evidence="2 3" key="1">
    <citation type="journal article" date="2016" name="Nat. Commun.">
        <title>Ectomycorrhizal ecology is imprinted in the genome of the dominant symbiotic fungus Cenococcum geophilum.</title>
        <authorList>
            <consortium name="DOE Joint Genome Institute"/>
            <person name="Peter M."/>
            <person name="Kohler A."/>
            <person name="Ohm R.A."/>
            <person name="Kuo A."/>
            <person name="Krutzmann J."/>
            <person name="Morin E."/>
            <person name="Arend M."/>
            <person name="Barry K.W."/>
            <person name="Binder M."/>
            <person name="Choi C."/>
            <person name="Clum A."/>
            <person name="Copeland A."/>
            <person name="Grisel N."/>
            <person name="Haridas S."/>
            <person name="Kipfer T."/>
            <person name="LaButti K."/>
            <person name="Lindquist E."/>
            <person name="Lipzen A."/>
            <person name="Maire R."/>
            <person name="Meier B."/>
            <person name="Mihaltcheva S."/>
            <person name="Molinier V."/>
            <person name="Murat C."/>
            <person name="Poggeler S."/>
            <person name="Quandt C.A."/>
            <person name="Sperisen C."/>
            <person name="Tritt A."/>
            <person name="Tisserant E."/>
            <person name="Crous P.W."/>
            <person name="Henrissat B."/>
            <person name="Nehls U."/>
            <person name="Egli S."/>
            <person name="Spatafora J.W."/>
            <person name="Grigoriev I.V."/>
            <person name="Martin F.M."/>
        </authorList>
    </citation>
    <scope>NUCLEOTIDE SEQUENCE [LARGE SCALE GENOMIC DNA]</scope>
    <source>
        <strain evidence="2 3">CBS 459.81</strain>
    </source>
</reference>
<protein>
    <submittedName>
        <fullName evidence="2">Uncharacterized protein</fullName>
    </submittedName>
</protein>
<feature type="region of interest" description="Disordered" evidence="1">
    <location>
        <begin position="32"/>
        <end position="55"/>
    </location>
</feature>
<evidence type="ECO:0000313" key="2">
    <source>
        <dbReference type="EMBL" id="OCK78628.1"/>
    </source>
</evidence>
<dbReference type="AlphaFoldDB" id="A0A8E2E7K4"/>
<dbReference type="Proteomes" id="UP000250266">
    <property type="component" value="Unassembled WGS sequence"/>
</dbReference>
<dbReference type="PANTHER" id="PTHR42354:SF1">
    <property type="entry name" value="C2H2-TYPE DOMAIN-CONTAINING PROTEIN"/>
    <property type="match status" value="1"/>
</dbReference>
<feature type="compositionally biased region" description="Polar residues" evidence="1">
    <location>
        <begin position="249"/>
        <end position="258"/>
    </location>
</feature>
<organism evidence="2 3">
    <name type="scientific">Lepidopterella palustris CBS 459.81</name>
    <dbReference type="NCBI Taxonomy" id="1314670"/>
    <lineage>
        <taxon>Eukaryota</taxon>
        <taxon>Fungi</taxon>
        <taxon>Dikarya</taxon>
        <taxon>Ascomycota</taxon>
        <taxon>Pezizomycotina</taxon>
        <taxon>Dothideomycetes</taxon>
        <taxon>Pleosporomycetidae</taxon>
        <taxon>Mytilinidiales</taxon>
        <taxon>Argynnaceae</taxon>
        <taxon>Lepidopterella</taxon>
    </lineage>
</organism>
<feature type="compositionally biased region" description="Low complexity" evidence="1">
    <location>
        <begin position="231"/>
        <end position="248"/>
    </location>
</feature>
<sequence length="435" mass="48183">MSNADVSNCVSLIIHAFTNGLDIFKRLRERRRRKKNKVQAQPDPSSGDELQLSNSLRKGPLDIQTHYERNYEAVGERFAKGDAIAHASLAETLIKLNTGLVGIIASFLNSDRKEHLHLDYKSLTNLSEASRTEAVDSLNQLYQRLSHSNINLYQPKIGCPRCGSSKHANCGAVATRHTSTYRHSNTEKRKQQAGKAGSTRSRSNTPTIVRMPLKSSSQSQLVVVRPRNRRTTSSSSASSSRGSTKSPSNASTALTTPYASPLASPEYTTMDPFQFQVPPTPKIGNQKPSASPRRKSAPAPEQRPQTWPHAKPDTSSIPVMSKPPKPQTPHKAYPPYQEKQPFSPITPKYSSVRPTNIPRRLDKATPSAYSFASDSTKLGEIPMRKWTIPFDFEAMDRLNAEAMANGWTPGMPEPKLKPPKRRLFGFLRRGEGASS</sequence>
<evidence type="ECO:0000313" key="3">
    <source>
        <dbReference type="Proteomes" id="UP000250266"/>
    </source>
</evidence>
<dbReference type="OrthoDB" id="5226911at2759"/>
<feature type="region of interest" description="Disordered" evidence="1">
    <location>
        <begin position="177"/>
        <end position="360"/>
    </location>
</feature>
<dbReference type="PANTHER" id="PTHR42354">
    <property type="entry name" value="C2H2-TYPE DOMAIN-CONTAINING PROTEIN"/>
    <property type="match status" value="1"/>
</dbReference>
<dbReference type="EMBL" id="KV745048">
    <property type="protein sequence ID" value="OCK78628.1"/>
    <property type="molecule type" value="Genomic_DNA"/>
</dbReference>
<feature type="compositionally biased region" description="Polar residues" evidence="1">
    <location>
        <begin position="198"/>
        <end position="207"/>
    </location>
</feature>
<name>A0A8E2E7K4_9PEZI</name>
<keyword evidence="3" id="KW-1185">Reference proteome</keyword>